<dbReference type="CDD" id="cd07377">
    <property type="entry name" value="WHTH_GntR"/>
    <property type="match status" value="1"/>
</dbReference>
<dbReference type="SUPFAM" id="SSF64288">
    <property type="entry name" value="Chorismate lyase-like"/>
    <property type="match status" value="1"/>
</dbReference>
<name>A0A086Y0T0_9RHOB</name>
<dbReference type="InterPro" id="IPR012702">
    <property type="entry name" value="CP_lyase_PhnF"/>
</dbReference>
<evidence type="ECO:0000256" key="2">
    <source>
        <dbReference type="ARBA" id="ARBA00023125"/>
    </source>
</evidence>
<reference evidence="4 5" key="1">
    <citation type="submission" date="2014-03" db="EMBL/GenBank/DDBJ databases">
        <title>Genome of Haematobacter massiliensis CCUG 47968.</title>
        <authorList>
            <person name="Wang D."/>
            <person name="Wang G."/>
        </authorList>
    </citation>
    <scope>NUCLEOTIDE SEQUENCE [LARGE SCALE GENOMIC DNA]</scope>
    <source>
        <strain evidence="4 5">CCUG 47968</strain>
    </source>
</reference>
<proteinExistence type="predicted"/>
<dbReference type="GO" id="GO:0003700">
    <property type="term" value="F:DNA-binding transcription factor activity"/>
    <property type="evidence" value="ECO:0007669"/>
    <property type="project" value="InterPro"/>
</dbReference>
<dbReference type="PROSITE" id="PS50949">
    <property type="entry name" value="HTH_GNTR"/>
    <property type="match status" value="1"/>
</dbReference>
<dbReference type="Proteomes" id="UP000028826">
    <property type="component" value="Unassembled WGS sequence"/>
</dbReference>
<dbReference type="NCBIfam" id="TIGR02325">
    <property type="entry name" value="C_P_lyase_phnF"/>
    <property type="match status" value="1"/>
</dbReference>
<dbReference type="STRING" id="195105.CN97_19745"/>
<dbReference type="Gene3D" id="3.40.1410.10">
    <property type="entry name" value="Chorismate lyase-like"/>
    <property type="match status" value="1"/>
</dbReference>
<keyword evidence="3" id="KW-0804">Transcription</keyword>
<gene>
    <name evidence="4" type="ORF">CN97_19745</name>
</gene>
<dbReference type="RefSeq" id="WP_035712390.1">
    <property type="nucleotide sequence ID" value="NZ_CAMIFG010000070.1"/>
</dbReference>
<dbReference type="GO" id="GO:0003677">
    <property type="term" value="F:DNA binding"/>
    <property type="evidence" value="ECO:0007669"/>
    <property type="project" value="UniProtKB-KW"/>
</dbReference>
<dbReference type="PANTHER" id="PTHR44846">
    <property type="entry name" value="MANNOSYL-D-GLYCERATE TRANSPORT/METABOLISM SYSTEM REPRESSOR MNGR-RELATED"/>
    <property type="match status" value="1"/>
</dbReference>
<evidence type="ECO:0000256" key="3">
    <source>
        <dbReference type="ARBA" id="ARBA00023163"/>
    </source>
</evidence>
<keyword evidence="5" id="KW-1185">Reference proteome</keyword>
<dbReference type="AlphaFoldDB" id="A0A086Y0T0"/>
<dbReference type="PANTHER" id="PTHR44846:SF1">
    <property type="entry name" value="MANNOSYL-D-GLYCERATE TRANSPORT_METABOLISM SYSTEM REPRESSOR MNGR-RELATED"/>
    <property type="match status" value="1"/>
</dbReference>
<sequence>MGRENWQMIRDRLSEKIASGSFSPGDRLPTEPELCQLFGAGRHSIRRAVAALAVEGKLRVEQGRGTFVESAPLINYHIGRRTRFRQNLQEQGLAPGGDQIAAEIVPAPARIALALALEEGAAVHRLLNRGLADDVPISIGLSWYCAARFPDFAERRAAGEAVSDIYAAHGVTDYFRRSTTIFARRAEEEEARLLAQHPLLPVLVVQKTDVDEAGRPIGHSEAVWSADRVQFTFDTDPPGAERTDDRRS</sequence>
<dbReference type="InterPro" id="IPR000524">
    <property type="entry name" value="Tscrpt_reg_HTH_GntR"/>
</dbReference>
<dbReference type="InterPro" id="IPR028978">
    <property type="entry name" value="Chorismate_lyase_/UTRA_dom_sf"/>
</dbReference>
<dbReference type="SMART" id="SM00866">
    <property type="entry name" value="UTRA"/>
    <property type="match status" value="1"/>
</dbReference>
<dbReference type="InterPro" id="IPR050679">
    <property type="entry name" value="Bact_HTH_transcr_reg"/>
</dbReference>
<protein>
    <submittedName>
        <fullName evidence="4">GntR family transcriptional regulator</fullName>
    </submittedName>
</protein>
<dbReference type="Gene3D" id="1.10.10.10">
    <property type="entry name" value="Winged helix-like DNA-binding domain superfamily/Winged helix DNA-binding domain"/>
    <property type="match status" value="1"/>
</dbReference>
<dbReference type="GO" id="GO:0045892">
    <property type="term" value="P:negative regulation of DNA-templated transcription"/>
    <property type="evidence" value="ECO:0007669"/>
    <property type="project" value="TreeGrafter"/>
</dbReference>
<dbReference type="Pfam" id="PF00392">
    <property type="entry name" value="GntR"/>
    <property type="match status" value="1"/>
</dbReference>
<organism evidence="4 5">
    <name type="scientific">Haematobacter massiliensis</name>
    <dbReference type="NCBI Taxonomy" id="195105"/>
    <lineage>
        <taxon>Bacteria</taxon>
        <taxon>Pseudomonadati</taxon>
        <taxon>Pseudomonadota</taxon>
        <taxon>Alphaproteobacteria</taxon>
        <taxon>Rhodobacterales</taxon>
        <taxon>Paracoccaceae</taxon>
        <taxon>Haematobacter</taxon>
    </lineage>
</organism>
<dbReference type="Pfam" id="PF07702">
    <property type="entry name" value="UTRA"/>
    <property type="match status" value="1"/>
</dbReference>
<dbReference type="InterPro" id="IPR036388">
    <property type="entry name" value="WH-like_DNA-bd_sf"/>
</dbReference>
<comment type="caution">
    <text evidence="4">The sequence shown here is derived from an EMBL/GenBank/DDBJ whole genome shotgun (WGS) entry which is preliminary data.</text>
</comment>
<evidence type="ECO:0000256" key="1">
    <source>
        <dbReference type="ARBA" id="ARBA00023015"/>
    </source>
</evidence>
<dbReference type="InterPro" id="IPR036390">
    <property type="entry name" value="WH_DNA-bd_sf"/>
</dbReference>
<accession>A0A086Y0T0</accession>
<dbReference type="eggNOG" id="COG2188">
    <property type="taxonomic scope" value="Bacteria"/>
</dbReference>
<dbReference type="OrthoDB" id="5454556at2"/>
<evidence type="ECO:0000313" key="4">
    <source>
        <dbReference type="EMBL" id="KFI27880.1"/>
    </source>
</evidence>
<dbReference type="InterPro" id="IPR011663">
    <property type="entry name" value="UTRA"/>
</dbReference>
<dbReference type="PRINTS" id="PR00035">
    <property type="entry name" value="HTHGNTR"/>
</dbReference>
<dbReference type="EMBL" id="JGYG01000009">
    <property type="protein sequence ID" value="KFI27880.1"/>
    <property type="molecule type" value="Genomic_DNA"/>
</dbReference>
<keyword evidence="1" id="KW-0805">Transcription regulation</keyword>
<keyword evidence="2" id="KW-0238">DNA-binding</keyword>
<dbReference type="SUPFAM" id="SSF46785">
    <property type="entry name" value="Winged helix' DNA-binding domain"/>
    <property type="match status" value="1"/>
</dbReference>
<evidence type="ECO:0000313" key="5">
    <source>
        <dbReference type="Proteomes" id="UP000028826"/>
    </source>
</evidence>
<dbReference type="SMART" id="SM00345">
    <property type="entry name" value="HTH_GNTR"/>
    <property type="match status" value="1"/>
</dbReference>